<name>A0A494XLW1_9BACL</name>
<dbReference type="EMBL" id="RBZM01000007">
    <property type="protein sequence ID" value="RKP51687.1"/>
    <property type="molecule type" value="Genomic_DNA"/>
</dbReference>
<dbReference type="AlphaFoldDB" id="A0A494XLW1"/>
<feature type="transmembrane region" description="Helical" evidence="1">
    <location>
        <begin position="168"/>
        <end position="189"/>
    </location>
</feature>
<keyword evidence="3" id="KW-1185">Reference proteome</keyword>
<keyword evidence="1" id="KW-1133">Transmembrane helix</keyword>
<keyword evidence="1" id="KW-0472">Membrane</keyword>
<feature type="transmembrane region" description="Helical" evidence="1">
    <location>
        <begin position="31"/>
        <end position="52"/>
    </location>
</feature>
<dbReference type="Proteomes" id="UP000282076">
    <property type="component" value="Unassembled WGS sequence"/>
</dbReference>
<feature type="transmembrane region" description="Helical" evidence="1">
    <location>
        <begin position="138"/>
        <end position="156"/>
    </location>
</feature>
<keyword evidence="1" id="KW-0812">Transmembrane</keyword>
<evidence type="ECO:0000313" key="3">
    <source>
        <dbReference type="Proteomes" id="UP000282076"/>
    </source>
</evidence>
<evidence type="ECO:0000313" key="2">
    <source>
        <dbReference type="EMBL" id="RKP51687.1"/>
    </source>
</evidence>
<feature type="transmembrane region" description="Helical" evidence="1">
    <location>
        <begin position="58"/>
        <end position="85"/>
    </location>
</feature>
<accession>A0A494XLW1</accession>
<proteinExistence type="predicted"/>
<sequence>MDHDNSLGESKGIQVPIALAGKKARYIQLKLAAAGGTYVAIALLTFLISGLFAVQATFLFTILAAVYSSFSAYTYGIVSSVVIDYLARFLGKARFRIFEVCLYVGFGAAFPIFISLLVGLRSWKIAVFPIFLSTLIDLQVWSIAVCAIGGLLFHLIHAYFRKKQIETLYPLAIITFIPFGILLLISLLMRR</sequence>
<protein>
    <submittedName>
        <fullName evidence="2">Uncharacterized protein</fullName>
    </submittedName>
</protein>
<comment type="caution">
    <text evidence="2">The sequence shown here is derived from an EMBL/GenBank/DDBJ whole genome shotgun (WGS) entry which is preliminary data.</text>
</comment>
<gene>
    <name evidence="2" type="ORF">D7Z26_18135</name>
</gene>
<evidence type="ECO:0000256" key="1">
    <source>
        <dbReference type="SAM" id="Phobius"/>
    </source>
</evidence>
<reference evidence="2 3" key="1">
    <citation type="submission" date="2018-10" db="EMBL/GenBank/DDBJ databases">
        <title>Cohnella sp. M2MS4P-1, whole genome shotgun sequence.</title>
        <authorList>
            <person name="Tuo L."/>
        </authorList>
    </citation>
    <scope>NUCLEOTIDE SEQUENCE [LARGE SCALE GENOMIC DNA]</scope>
    <source>
        <strain evidence="2 3">M2MS4P-1</strain>
    </source>
</reference>
<feature type="transmembrane region" description="Helical" evidence="1">
    <location>
        <begin position="97"/>
        <end position="118"/>
    </location>
</feature>
<organism evidence="2 3">
    <name type="scientific">Cohnella endophytica</name>
    <dbReference type="NCBI Taxonomy" id="2419778"/>
    <lineage>
        <taxon>Bacteria</taxon>
        <taxon>Bacillati</taxon>
        <taxon>Bacillota</taxon>
        <taxon>Bacilli</taxon>
        <taxon>Bacillales</taxon>
        <taxon>Paenibacillaceae</taxon>
        <taxon>Cohnella</taxon>
    </lineage>
</organism>